<name>L1JED8_GUITC</name>
<dbReference type="AlphaFoldDB" id="L1JED8"/>
<dbReference type="Pfam" id="PF17820">
    <property type="entry name" value="PDZ_6"/>
    <property type="match status" value="1"/>
</dbReference>
<feature type="domain" description="PDZ" evidence="1">
    <location>
        <begin position="40"/>
        <end position="120"/>
    </location>
</feature>
<dbReference type="RefSeq" id="XP_005833657.1">
    <property type="nucleotide sequence ID" value="XM_005833600.1"/>
</dbReference>
<protein>
    <recommendedName>
        <fullName evidence="1">PDZ domain-containing protein</fullName>
    </recommendedName>
</protein>
<dbReference type="SUPFAM" id="SSF52096">
    <property type="entry name" value="ClpP/crotonase"/>
    <property type="match status" value="1"/>
</dbReference>
<dbReference type="Gene3D" id="3.90.226.10">
    <property type="entry name" value="2-enoyl-CoA Hydratase, Chain A, domain 1"/>
    <property type="match status" value="1"/>
</dbReference>
<dbReference type="KEGG" id="gtt:GUITHDRAFT_107459"/>
<dbReference type="EMBL" id="JH992993">
    <property type="protein sequence ID" value="EKX46677.1"/>
    <property type="molecule type" value="Genomic_DNA"/>
</dbReference>
<keyword evidence="4" id="KW-1185">Reference proteome</keyword>
<dbReference type="GO" id="GO:0004175">
    <property type="term" value="F:endopeptidase activity"/>
    <property type="evidence" value="ECO:0007669"/>
    <property type="project" value="TreeGrafter"/>
</dbReference>
<dbReference type="InterPro" id="IPR041489">
    <property type="entry name" value="PDZ_6"/>
</dbReference>
<dbReference type="Proteomes" id="UP000011087">
    <property type="component" value="Unassembled WGS sequence"/>
</dbReference>
<reference evidence="2 4" key="1">
    <citation type="journal article" date="2012" name="Nature">
        <title>Algal genomes reveal evolutionary mosaicism and the fate of nucleomorphs.</title>
        <authorList>
            <consortium name="DOE Joint Genome Institute"/>
            <person name="Curtis B.A."/>
            <person name="Tanifuji G."/>
            <person name="Burki F."/>
            <person name="Gruber A."/>
            <person name="Irimia M."/>
            <person name="Maruyama S."/>
            <person name="Arias M.C."/>
            <person name="Ball S.G."/>
            <person name="Gile G.H."/>
            <person name="Hirakawa Y."/>
            <person name="Hopkins J.F."/>
            <person name="Kuo A."/>
            <person name="Rensing S.A."/>
            <person name="Schmutz J."/>
            <person name="Symeonidi A."/>
            <person name="Elias M."/>
            <person name="Eveleigh R.J."/>
            <person name="Herman E.K."/>
            <person name="Klute M.J."/>
            <person name="Nakayama T."/>
            <person name="Obornik M."/>
            <person name="Reyes-Prieto A."/>
            <person name="Armbrust E.V."/>
            <person name="Aves S.J."/>
            <person name="Beiko R.G."/>
            <person name="Coutinho P."/>
            <person name="Dacks J.B."/>
            <person name="Durnford D.G."/>
            <person name="Fast N.M."/>
            <person name="Green B.R."/>
            <person name="Grisdale C.J."/>
            <person name="Hempel F."/>
            <person name="Henrissat B."/>
            <person name="Hoppner M.P."/>
            <person name="Ishida K."/>
            <person name="Kim E."/>
            <person name="Koreny L."/>
            <person name="Kroth P.G."/>
            <person name="Liu Y."/>
            <person name="Malik S.B."/>
            <person name="Maier U.G."/>
            <person name="McRose D."/>
            <person name="Mock T."/>
            <person name="Neilson J.A."/>
            <person name="Onodera N.T."/>
            <person name="Poole A.M."/>
            <person name="Pritham E.J."/>
            <person name="Richards T.A."/>
            <person name="Rocap G."/>
            <person name="Roy S.W."/>
            <person name="Sarai C."/>
            <person name="Schaack S."/>
            <person name="Shirato S."/>
            <person name="Slamovits C.H."/>
            <person name="Spencer D.F."/>
            <person name="Suzuki S."/>
            <person name="Worden A.Z."/>
            <person name="Zauner S."/>
            <person name="Barry K."/>
            <person name="Bell C."/>
            <person name="Bharti A.K."/>
            <person name="Crow J.A."/>
            <person name="Grimwood J."/>
            <person name="Kramer R."/>
            <person name="Lindquist E."/>
            <person name="Lucas S."/>
            <person name="Salamov A."/>
            <person name="McFadden G.I."/>
            <person name="Lane C.E."/>
            <person name="Keeling P.J."/>
            <person name="Gray M.W."/>
            <person name="Grigoriev I.V."/>
            <person name="Archibald J.M."/>
        </authorList>
    </citation>
    <scope>NUCLEOTIDE SEQUENCE</scope>
    <source>
        <strain evidence="2 4">CCMP2712</strain>
    </source>
</reference>
<dbReference type="InterPro" id="IPR001478">
    <property type="entry name" value="PDZ"/>
</dbReference>
<dbReference type="PANTHER" id="PTHR32060">
    <property type="entry name" value="TAIL-SPECIFIC PROTEASE"/>
    <property type="match status" value="1"/>
</dbReference>
<evidence type="ECO:0000313" key="3">
    <source>
        <dbReference type="EnsemblProtists" id="EKX46677"/>
    </source>
</evidence>
<dbReference type="InterPro" id="IPR036034">
    <property type="entry name" value="PDZ_sf"/>
</dbReference>
<dbReference type="GeneID" id="17303436"/>
<dbReference type="PANTHER" id="PTHR32060:SF22">
    <property type="entry name" value="CARBOXYL-TERMINAL-PROCESSING PEPTIDASE 3, CHLOROPLASTIC"/>
    <property type="match status" value="1"/>
</dbReference>
<gene>
    <name evidence="2" type="ORF">GUITHDRAFT_107459</name>
</gene>
<dbReference type="STRING" id="905079.L1JED8"/>
<dbReference type="GO" id="GO:0006508">
    <property type="term" value="P:proteolysis"/>
    <property type="evidence" value="ECO:0007669"/>
    <property type="project" value="InterPro"/>
</dbReference>
<sequence>MKEIRRSAAIAALSELKDPFSSLVAREKVDPLVKSSAFLSDGPTLGLGAAVVKDSRLPDRLTVTSVFESSPAEQAGLRTGDIITRIDGVRVDATTSLEEVSGMVSKREAGQVELEMERPGMARTMKIRAQARAQAMETPSVPLAFTARSPAGSTGYMKLKDMGPSSPMEAEVERALPMLAAVRDILKESEGELRAMIVDLRDNPGGLLSSAIAGLFMPEGSPVVDTCLKRGTAASQEGGEDSKLQTSCPGNTIRERYLTPENSLSQELRAVKIAILVNSATRSSAEVLAAAIQDLDRGVIIGEETYGKASAQQVMKLGESDIVRLTTSILLSPSGRCVSKFTPPQVQEVVDRQAKTVNGRPVRGGSGVQPDVQVSAGRGGRVGELLTLRGVYFDFASLWCERHGAMVEKNLEPVGTSSTSDIVASIRSSEEEIWTSFSLYVADFLKTREARDPEVDRLMEKLKSDGMVKSLHSLALLEVSRYVASSLRAMEVEQQDLLALLQANRKEVQTRLHDAILTRFLKNSERLLASLEVDDAYAEAVRVLSSGRYEAILRGSEQGQRTGREENALKKRRPAIAGYDRSALCLGGQTCNNNEYVYVKII</sequence>
<dbReference type="PROSITE" id="PS50106">
    <property type="entry name" value="PDZ"/>
    <property type="match status" value="1"/>
</dbReference>
<dbReference type="InterPro" id="IPR005151">
    <property type="entry name" value="Tail-specific_protease"/>
</dbReference>
<evidence type="ECO:0000313" key="2">
    <source>
        <dbReference type="EMBL" id="EKX46677.1"/>
    </source>
</evidence>
<dbReference type="PaxDb" id="55529-EKX46677"/>
<evidence type="ECO:0000259" key="1">
    <source>
        <dbReference type="PROSITE" id="PS50106"/>
    </source>
</evidence>
<proteinExistence type="predicted"/>
<accession>L1JED8</accession>
<dbReference type="SMART" id="SM00245">
    <property type="entry name" value="TSPc"/>
    <property type="match status" value="1"/>
</dbReference>
<dbReference type="HOGENOM" id="CLU_453793_0_0_1"/>
<dbReference type="InterPro" id="IPR029045">
    <property type="entry name" value="ClpP/crotonase-like_dom_sf"/>
</dbReference>
<dbReference type="OrthoDB" id="43580at2759"/>
<dbReference type="Gene3D" id="2.30.42.10">
    <property type="match status" value="1"/>
</dbReference>
<dbReference type="EnsemblProtists" id="EKX46677">
    <property type="protein sequence ID" value="EKX46677"/>
    <property type="gene ID" value="GUITHDRAFT_107459"/>
</dbReference>
<dbReference type="Pfam" id="PF03572">
    <property type="entry name" value="Peptidase_S41"/>
    <property type="match status" value="1"/>
</dbReference>
<dbReference type="GO" id="GO:0008236">
    <property type="term" value="F:serine-type peptidase activity"/>
    <property type="evidence" value="ECO:0007669"/>
    <property type="project" value="InterPro"/>
</dbReference>
<reference evidence="4" key="2">
    <citation type="submission" date="2012-11" db="EMBL/GenBank/DDBJ databases">
        <authorList>
            <person name="Kuo A."/>
            <person name="Curtis B.A."/>
            <person name="Tanifuji G."/>
            <person name="Burki F."/>
            <person name="Gruber A."/>
            <person name="Irimia M."/>
            <person name="Maruyama S."/>
            <person name="Arias M.C."/>
            <person name="Ball S.G."/>
            <person name="Gile G.H."/>
            <person name="Hirakawa Y."/>
            <person name="Hopkins J.F."/>
            <person name="Rensing S.A."/>
            <person name="Schmutz J."/>
            <person name="Symeonidi A."/>
            <person name="Elias M."/>
            <person name="Eveleigh R.J."/>
            <person name="Herman E.K."/>
            <person name="Klute M.J."/>
            <person name="Nakayama T."/>
            <person name="Obornik M."/>
            <person name="Reyes-Prieto A."/>
            <person name="Armbrust E.V."/>
            <person name="Aves S.J."/>
            <person name="Beiko R.G."/>
            <person name="Coutinho P."/>
            <person name="Dacks J.B."/>
            <person name="Durnford D.G."/>
            <person name="Fast N.M."/>
            <person name="Green B.R."/>
            <person name="Grisdale C."/>
            <person name="Hempe F."/>
            <person name="Henrissat B."/>
            <person name="Hoppner M.P."/>
            <person name="Ishida K.-I."/>
            <person name="Kim E."/>
            <person name="Koreny L."/>
            <person name="Kroth P.G."/>
            <person name="Liu Y."/>
            <person name="Malik S.-B."/>
            <person name="Maier U.G."/>
            <person name="McRose D."/>
            <person name="Mock T."/>
            <person name="Neilson J.A."/>
            <person name="Onodera N.T."/>
            <person name="Poole A.M."/>
            <person name="Pritham E.J."/>
            <person name="Richards T.A."/>
            <person name="Rocap G."/>
            <person name="Roy S.W."/>
            <person name="Sarai C."/>
            <person name="Schaack S."/>
            <person name="Shirato S."/>
            <person name="Slamovits C.H."/>
            <person name="Spencer D.F."/>
            <person name="Suzuki S."/>
            <person name="Worden A.Z."/>
            <person name="Zauner S."/>
            <person name="Barry K."/>
            <person name="Bell C."/>
            <person name="Bharti A.K."/>
            <person name="Crow J.A."/>
            <person name="Grimwood J."/>
            <person name="Kramer R."/>
            <person name="Lindquist E."/>
            <person name="Lucas S."/>
            <person name="Salamov A."/>
            <person name="McFadden G.I."/>
            <person name="Lane C.E."/>
            <person name="Keeling P.J."/>
            <person name="Gray M.W."/>
            <person name="Grigoriev I.V."/>
            <person name="Archibald J.M."/>
        </authorList>
    </citation>
    <scope>NUCLEOTIDE SEQUENCE</scope>
    <source>
        <strain evidence="4">CCMP2712</strain>
    </source>
</reference>
<dbReference type="SMART" id="SM00228">
    <property type="entry name" value="PDZ"/>
    <property type="match status" value="1"/>
</dbReference>
<dbReference type="eggNOG" id="ENOG502RW0A">
    <property type="taxonomic scope" value="Eukaryota"/>
</dbReference>
<organism evidence="2">
    <name type="scientific">Guillardia theta (strain CCMP2712)</name>
    <name type="common">Cryptophyte</name>
    <dbReference type="NCBI Taxonomy" id="905079"/>
    <lineage>
        <taxon>Eukaryota</taxon>
        <taxon>Cryptophyceae</taxon>
        <taxon>Pyrenomonadales</taxon>
        <taxon>Geminigeraceae</taxon>
        <taxon>Guillardia</taxon>
    </lineage>
</organism>
<dbReference type="SUPFAM" id="SSF50156">
    <property type="entry name" value="PDZ domain-like"/>
    <property type="match status" value="1"/>
</dbReference>
<evidence type="ECO:0000313" key="4">
    <source>
        <dbReference type="Proteomes" id="UP000011087"/>
    </source>
</evidence>
<reference evidence="3" key="3">
    <citation type="submission" date="2016-03" db="UniProtKB">
        <authorList>
            <consortium name="EnsemblProtists"/>
        </authorList>
    </citation>
    <scope>IDENTIFICATION</scope>
</reference>